<protein>
    <submittedName>
        <fullName evidence="2">Uncharacterized protein</fullName>
    </submittedName>
</protein>
<proteinExistence type="predicted"/>
<dbReference type="Proteomes" id="UP000419743">
    <property type="component" value="Unassembled WGS sequence"/>
</dbReference>
<evidence type="ECO:0000313" key="3">
    <source>
        <dbReference type="Proteomes" id="UP000419743"/>
    </source>
</evidence>
<sequence>MWIRPVRWEAPFGPPGTSCGDRPSSSEYSVAASEYRSDRVSDVGGSASVSGAAHGRLRPMESEVSRSLAPAPTVAYTCARAIVASGKSSSIVEMPKSDSTGTPYSVSRMFAGLMSRCTIPARCAASSALLSRTPSVSTSFTDNGKFR</sequence>
<dbReference type="EMBL" id="CACRYJ010000028">
    <property type="protein sequence ID" value="VZO36970.1"/>
    <property type="molecule type" value="Genomic_DNA"/>
</dbReference>
<gene>
    <name evidence="2" type="ORF">HALOF300_02105</name>
</gene>
<reference evidence="2 3" key="1">
    <citation type="submission" date="2019-11" db="EMBL/GenBank/DDBJ databases">
        <authorList>
            <person name="Criscuolo A."/>
        </authorList>
    </citation>
    <scope>NUCLEOTIDE SEQUENCE [LARGE SCALE GENOMIC DNA]</scope>
    <source>
        <strain evidence="2">CIP111667</strain>
    </source>
</reference>
<accession>A0A7M4DJ02</accession>
<evidence type="ECO:0000256" key="1">
    <source>
        <dbReference type="SAM" id="MobiDB-lite"/>
    </source>
</evidence>
<keyword evidence="3" id="KW-1185">Reference proteome</keyword>
<dbReference type="AntiFam" id="ANF00109">
    <property type="entry name" value="Shadow ORF (opposite afsK)"/>
</dbReference>
<name>A0A7M4DJ02_9MICO</name>
<organism evidence="2 3">
    <name type="scientific">Occultella aeris</name>
    <dbReference type="NCBI Taxonomy" id="2761496"/>
    <lineage>
        <taxon>Bacteria</taxon>
        <taxon>Bacillati</taxon>
        <taxon>Actinomycetota</taxon>
        <taxon>Actinomycetes</taxon>
        <taxon>Micrococcales</taxon>
        <taxon>Ruaniaceae</taxon>
        <taxon>Occultella</taxon>
    </lineage>
</organism>
<dbReference type="AlphaFoldDB" id="A0A7M4DJ02"/>
<evidence type="ECO:0000313" key="2">
    <source>
        <dbReference type="EMBL" id="VZO36970.1"/>
    </source>
</evidence>
<feature type="region of interest" description="Disordered" evidence="1">
    <location>
        <begin position="41"/>
        <end position="61"/>
    </location>
</feature>
<comment type="caution">
    <text evidence="2">The sequence shown here is derived from an EMBL/GenBank/DDBJ whole genome shotgun (WGS) entry which is preliminary data.</text>
</comment>
<feature type="compositionally biased region" description="Low complexity" evidence="1">
    <location>
        <begin position="42"/>
        <end position="53"/>
    </location>
</feature>